<evidence type="ECO:0000256" key="1">
    <source>
        <dbReference type="ARBA" id="ARBA00012417"/>
    </source>
</evidence>
<evidence type="ECO:0000256" key="5">
    <source>
        <dbReference type="ARBA" id="ARBA00022705"/>
    </source>
</evidence>
<comment type="similarity">
    <text evidence="7">Belongs to the DNA polymerase HolA subunit family.</text>
</comment>
<dbReference type="EMBL" id="JBGEWD010000001">
    <property type="protein sequence ID" value="MEY7998981.1"/>
    <property type="molecule type" value="Genomic_DNA"/>
</dbReference>
<accession>A0ABV4BMY4</accession>
<dbReference type="SUPFAM" id="SSF48019">
    <property type="entry name" value="post-AAA+ oligomerization domain-like"/>
    <property type="match status" value="1"/>
</dbReference>
<sequence>MVDIVTFNKNLKNGHIENCYLFCGSDEFLIKENIKTLIGKVIKPDFIDLNYVKFDGSSLEDFNTVINACETLPFMSDKKVVLVYRASFMVEGDYKNKLSGEFKNIHSYLKNVPEHCVLIFYCLFKSKRDKPGKRIYSLDKDICVVKADKIRGYQLENKVQEFFHSRGKDIKKVDLRVFCNLMDGNNLSIIENEVEKLCCYTYGRDIKREDMQKMFLSNNEEDIFDVVNAISNKNLKEAVHLLNELIYGGIKINYILTMIERQFNILFKIKLLLEGGKQKVEIMKTLNIRSEYGYNIMVQQSKKFTLKQLKRSIQLCLNTERNMKSLSIDERTELELLIINTIA</sequence>
<keyword evidence="6" id="KW-0239">DNA-directed DNA polymerase</keyword>
<dbReference type="NCBIfam" id="TIGR01128">
    <property type="entry name" value="holA"/>
    <property type="match status" value="1"/>
</dbReference>
<evidence type="ECO:0000256" key="4">
    <source>
        <dbReference type="ARBA" id="ARBA00022695"/>
    </source>
</evidence>
<evidence type="ECO:0000256" key="7">
    <source>
        <dbReference type="ARBA" id="ARBA00034754"/>
    </source>
</evidence>
<reference evidence="11 12" key="1">
    <citation type="submission" date="2024-08" db="EMBL/GenBank/DDBJ databases">
        <title>Clostridium lapicellarii sp. nov., and Clostridium renhuaiense sp. nov., two species isolated from the mud in a fermentation cellar used for producing sauce-flavour Chinese liquors.</title>
        <authorList>
            <person name="Yang F."/>
            <person name="Wang H."/>
            <person name="Chen L.Q."/>
            <person name="Zhou N."/>
            <person name="Lu J.J."/>
            <person name="Pu X.X."/>
            <person name="Wan B."/>
            <person name="Wang L."/>
            <person name="Liu S.J."/>
        </authorList>
    </citation>
    <scope>NUCLEOTIDE SEQUENCE [LARGE SCALE GENOMIC DNA]</scope>
    <source>
        <strain evidence="11 12">MT-5</strain>
    </source>
</reference>
<dbReference type="Pfam" id="PF21694">
    <property type="entry name" value="DNA_pol3_delta_C"/>
    <property type="match status" value="1"/>
</dbReference>
<dbReference type="InterPro" id="IPR027417">
    <property type="entry name" value="P-loop_NTPase"/>
</dbReference>
<dbReference type="PANTHER" id="PTHR34388">
    <property type="entry name" value="DNA POLYMERASE III SUBUNIT DELTA"/>
    <property type="match status" value="1"/>
</dbReference>
<name>A0ABV4BMY4_9CLOT</name>
<dbReference type="Proteomes" id="UP001564657">
    <property type="component" value="Unassembled WGS sequence"/>
</dbReference>
<dbReference type="GO" id="GO:0003887">
    <property type="term" value="F:DNA-directed DNA polymerase activity"/>
    <property type="evidence" value="ECO:0007669"/>
    <property type="project" value="UniProtKB-EC"/>
</dbReference>
<dbReference type="SUPFAM" id="SSF52540">
    <property type="entry name" value="P-loop containing nucleoside triphosphate hydrolases"/>
    <property type="match status" value="1"/>
</dbReference>
<protein>
    <recommendedName>
        <fullName evidence="2">DNA polymerase III subunit delta</fullName>
        <ecNumber evidence="1">2.7.7.7</ecNumber>
    </recommendedName>
</protein>
<evidence type="ECO:0000313" key="11">
    <source>
        <dbReference type="EMBL" id="MEY7998981.1"/>
    </source>
</evidence>
<evidence type="ECO:0000259" key="9">
    <source>
        <dbReference type="Pfam" id="PF06144"/>
    </source>
</evidence>
<dbReference type="Gene3D" id="3.40.50.300">
    <property type="entry name" value="P-loop containing nucleotide triphosphate hydrolases"/>
    <property type="match status" value="1"/>
</dbReference>
<evidence type="ECO:0000256" key="6">
    <source>
        <dbReference type="ARBA" id="ARBA00022932"/>
    </source>
</evidence>
<dbReference type="PANTHER" id="PTHR34388:SF1">
    <property type="entry name" value="DNA POLYMERASE III SUBUNIT DELTA"/>
    <property type="match status" value="1"/>
</dbReference>
<gene>
    <name evidence="11" type="primary">holA</name>
    <name evidence="11" type="ORF">AB8U03_02000</name>
</gene>
<comment type="catalytic activity">
    <reaction evidence="8">
        <text>DNA(n) + a 2'-deoxyribonucleoside 5'-triphosphate = DNA(n+1) + diphosphate</text>
        <dbReference type="Rhea" id="RHEA:22508"/>
        <dbReference type="Rhea" id="RHEA-COMP:17339"/>
        <dbReference type="Rhea" id="RHEA-COMP:17340"/>
        <dbReference type="ChEBI" id="CHEBI:33019"/>
        <dbReference type="ChEBI" id="CHEBI:61560"/>
        <dbReference type="ChEBI" id="CHEBI:173112"/>
        <dbReference type="EC" id="2.7.7.7"/>
    </reaction>
</comment>
<keyword evidence="3 11" id="KW-0808">Transferase</keyword>
<evidence type="ECO:0000256" key="3">
    <source>
        <dbReference type="ARBA" id="ARBA00022679"/>
    </source>
</evidence>
<dbReference type="InterPro" id="IPR008921">
    <property type="entry name" value="DNA_pol3_clamp-load_cplx_C"/>
</dbReference>
<keyword evidence="4 11" id="KW-0548">Nucleotidyltransferase</keyword>
<dbReference type="InterPro" id="IPR005790">
    <property type="entry name" value="DNA_polIII_delta"/>
</dbReference>
<feature type="domain" description="DNA polymerase III delta subunit-like C-terminal" evidence="10">
    <location>
        <begin position="220"/>
        <end position="340"/>
    </location>
</feature>
<dbReference type="Pfam" id="PF06144">
    <property type="entry name" value="DNA_pol3_delta"/>
    <property type="match status" value="1"/>
</dbReference>
<evidence type="ECO:0000259" key="10">
    <source>
        <dbReference type="Pfam" id="PF21694"/>
    </source>
</evidence>
<dbReference type="Gene3D" id="1.20.272.10">
    <property type="match status" value="1"/>
</dbReference>
<proteinExistence type="inferred from homology"/>
<evidence type="ECO:0000256" key="8">
    <source>
        <dbReference type="ARBA" id="ARBA00049244"/>
    </source>
</evidence>
<feature type="domain" description="DNA polymerase III delta N-terminal" evidence="9">
    <location>
        <begin position="20"/>
        <end position="147"/>
    </location>
</feature>
<keyword evidence="12" id="KW-1185">Reference proteome</keyword>
<dbReference type="InterPro" id="IPR010372">
    <property type="entry name" value="DNA_pol3_delta_N"/>
</dbReference>
<organism evidence="11 12">
    <name type="scientific">Clostridium moutaii</name>
    <dbReference type="NCBI Taxonomy" id="3240932"/>
    <lineage>
        <taxon>Bacteria</taxon>
        <taxon>Bacillati</taxon>
        <taxon>Bacillota</taxon>
        <taxon>Clostridia</taxon>
        <taxon>Eubacteriales</taxon>
        <taxon>Clostridiaceae</taxon>
        <taxon>Clostridium</taxon>
    </lineage>
</organism>
<dbReference type="EC" id="2.7.7.7" evidence="1"/>
<comment type="caution">
    <text evidence="11">The sequence shown here is derived from an EMBL/GenBank/DDBJ whole genome shotgun (WGS) entry which is preliminary data.</text>
</comment>
<dbReference type="Gene3D" id="1.10.8.60">
    <property type="match status" value="1"/>
</dbReference>
<evidence type="ECO:0000256" key="2">
    <source>
        <dbReference type="ARBA" id="ARBA00017703"/>
    </source>
</evidence>
<evidence type="ECO:0000313" key="12">
    <source>
        <dbReference type="Proteomes" id="UP001564657"/>
    </source>
</evidence>
<keyword evidence="5" id="KW-0235">DNA replication</keyword>
<dbReference type="InterPro" id="IPR048466">
    <property type="entry name" value="DNA_pol3_delta-like_C"/>
</dbReference>
<dbReference type="RefSeq" id="WP_369702850.1">
    <property type="nucleotide sequence ID" value="NZ_JBGEWD010000001.1"/>
</dbReference>